<sequence length="382" mass="42666">MNREDRADQKLTIAHFMPWSGVGGVEIATLRMVEATNDRFRHVVFCLDDASSLMDSFEKLGVETVTYAPPEPSLRHGIRFYKKSRAVARQLQAVGADVVHFSETKAAYHNSLAALLVRSRMMCHVRNTYPDVSLREKLTLLPVHRFIFVSYEAKRHFSVSMPAEKTRVIYDAIEIPAMDMAASNAAVRRELGIPSECTVVGMVARVNPQKDYFTLASAAAEVLRKHPDTRFLVVGDNSLVDLNRRHYEEVVNKLNELGIADKFIFTGHRNDVSRLIAAMDISVLSTHREGFGLCIAESMAMQKPVVATAVGGLLEVVEHDVTGYLHQHGNSKELADAIIKLIDDPERANQLGLAGCEHVRQNYSGEKFVDEISKAYSDVMRP</sequence>
<dbReference type="SUPFAM" id="SSF53756">
    <property type="entry name" value="UDP-Glycosyltransferase/glycogen phosphorylase"/>
    <property type="match status" value="1"/>
</dbReference>
<feature type="domain" description="Glycosyltransferase subfamily 4-like N-terminal" evidence="2">
    <location>
        <begin position="22"/>
        <end position="173"/>
    </location>
</feature>
<dbReference type="InterPro" id="IPR028098">
    <property type="entry name" value="Glyco_trans_4-like_N"/>
</dbReference>
<evidence type="ECO:0000313" key="4">
    <source>
        <dbReference type="Proteomes" id="UP000269669"/>
    </source>
</evidence>
<dbReference type="PANTHER" id="PTHR12526">
    <property type="entry name" value="GLYCOSYLTRANSFERASE"/>
    <property type="match status" value="1"/>
</dbReference>
<dbReference type="EMBL" id="RSDW01000001">
    <property type="protein sequence ID" value="RSL17552.1"/>
    <property type="molecule type" value="Genomic_DNA"/>
</dbReference>
<dbReference type="OrthoDB" id="108733at2"/>
<name>A0A428ML05_9BACT</name>
<accession>A0A428ML05</accession>
<keyword evidence="3" id="KW-0808">Transferase</keyword>
<dbReference type="GO" id="GO:0016757">
    <property type="term" value="F:glycosyltransferase activity"/>
    <property type="evidence" value="ECO:0007669"/>
    <property type="project" value="InterPro"/>
</dbReference>
<protein>
    <submittedName>
        <fullName evidence="3">Glycosyltransferase involved in cell wall biosynthesis</fullName>
    </submittedName>
</protein>
<dbReference type="InterPro" id="IPR001296">
    <property type="entry name" value="Glyco_trans_1"/>
</dbReference>
<dbReference type="Gene3D" id="3.40.50.2000">
    <property type="entry name" value="Glycogen Phosphorylase B"/>
    <property type="match status" value="2"/>
</dbReference>
<proteinExistence type="predicted"/>
<evidence type="ECO:0000259" key="1">
    <source>
        <dbReference type="Pfam" id="PF00534"/>
    </source>
</evidence>
<dbReference type="Pfam" id="PF13439">
    <property type="entry name" value="Glyco_transf_4"/>
    <property type="match status" value="1"/>
</dbReference>
<dbReference type="RefSeq" id="WP_125486032.1">
    <property type="nucleotide sequence ID" value="NZ_RSDW01000001.1"/>
</dbReference>
<reference evidence="3 4" key="1">
    <citation type="submission" date="2018-12" db="EMBL/GenBank/DDBJ databases">
        <title>Sequencing of bacterial isolates from soil warming experiment in Harvard Forest, Massachusetts, USA.</title>
        <authorList>
            <person name="Deangelis K."/>
        </authorList>
    </citation>
    <scope>NUCLEOTIDE SEQUENCE [LARGE SCALE GENOMIC DNA]</scope>
    <source>
        <strain evidence="3 4">EB153</strain>
    </source>
</reference>
<comment type="caution">
    <text evidence="3">The sequence shown here is derived from an EMBL/GenBank/DDBJ whole genome shotgun (WGS) entry which is preliminary data.</text>
</comment>
<feature type="domain" description="Glycosyl transferase family 1" evidence="1">
    <location>
        <begin position="187"/>
        <end position="352"/>
    </location>
</feature>
<evidence type="ECO:0000259" key="2">
    <source>
        <dbReference type="Pfam" id="PF13439"/>
    </source>
</evidence>
<evidence type="ECO:0000313" key="3">
    <source>
        <dbReference type="EMBL" id="RSL17552.1"/>
    </source>
</evidence>
<dbReference type="PANTHER" id="PTHR12526:SF630">
    <property type="entry name" value="GLYCOSYLTRANSFERASE"/>
    <property type="match status" value="1"/>
</dbReference>
<dbReference type="Pfam" id="PF00534">
    <property type="entry name" value="Glycos_transf_1"/>
    <property type="match status" value="1"/>
</dbReference>
<dbReference type="AlphaFoldDB" id="A0A428ML05"/>
<gene>
    <name evidence="3" type="ORF">EDE15_3087</name>
</gene>
<dbReference type="Proteomes" id="UP000269669">
    <property type="component" value="Unassembled WGS sequence"/>
</dbReference>
<keyword evidence="4" id="KW-1185">Reference proteome</keyword>
<organism evidence="3 4">
    <name type="scientific">Edaphobacter aggregans</name>
    <dbReference type="NCBI Taxonomy" id="570835"/>
    <lineage>
        <taxon>Bacteria</taxon>
        <taxon>Pseudomonadati</taxon>
        <taxon>Acidobacteriota</taxon>
        <taxon>Terriglobia</taxon>
        <taxon>Terriglobales</taxon>
        <taxon>Acidobacteriaceae</taxon>
        <taxon>Edaphobacter</taxon>
    </lineage>
</organism>